<evidence type="ECO:0000259" key="3">
    <source>
        <dbReference type="PROSITE" id="PS50158"/>
    </source>
</evidence>
<organism evidence="4 5">
    <name type="scientific">Culex pipiens pipiens</name>
    <name type="common">Northern house mosquito</name>
    <dbReference type="NCBI Taxonomy" id="38569"/>
    <lineage>
        <taxon>Eukaryota</taxon>
        <taxon>Metazoa</taxon>
        <taxon>Ecdysozoa</taxon>
        <taxon>Arthropoda</taxon>
        <taxon>Hexapoda</taxon>
        <taxon>Insecta</taxon>
        <taxon>Pterygota</taxon>
        <taxon>Neoptera</taxon>
        <taxon>Endopterygota</taxon>
        <taxon>Diptera</taxon>
        <taxon>Nematocera</taxon>
        <taxon>Culicoidea</taxon>
        <taxon>Culicidae</taxon>
        <taxon>Culicinae</taxon>
        <taxon>Culicini</taxon>
        <taxon>Culex</taxon>
        <taxon>Culex</taxon>
    </lineage>
</organism>
<dbReference type="GO" id="GO:0008270">
    <property type="term" value="F:zinc ion binding"/>
    <property type="evidence" value="ECO:0007669"/>
    <property type="project" value="UniProtKB-KW"/>
</dbReference>
<keyword evidence="1" id="KW-0863">Zinc-finger</keyword>
<feature type="compositionally biased region" description="Basic and acidic residues" evidence="2">
    <location>
        <begin position="303"/>
        <end position="344"/>
    </location>
</feature>
<reference evidence="4 5" key="1">
    <citation type="submission" date="2024-05" db="EMBL/GenBank/DDBJ databases">
        <title>Culex pipiens pipiens assembly and annotation.</title>
        <authorList>
            <person name="Alout H."/>
            <person name="Durand T."/>
        </authorList>
    </citation>
    <scope>NUCLEOTIDE SEQUENCE [LARGE SCALE GENOMIC DNA]</scope>
    <source>
        <strain evidence="4">HA-2024</strain>
        <tissue evidence="4">Whole body</tissue>
    </source>
</reference>
<name>A0ABD1CF58_CULPP</name>
<evidence type="ECO:0000313" key="5">
    <source>
        <dbReference type="Proteomes" id="UP001562425"/>
    </source>
</evidence>
<evidence type="ECO:0000256" key="2">
    <source>
        <dbReference type="SAM" id="MobiDB-lite"/>
    </source>
</evidence>
<protein>
    <recommendedName>
        <fullName evidence="3">CCHC-type domain-containing protein</fullName>
    </recommendedName>
</protein>
<dbReference type="Proteomes" id="UP001562425">
    <property type="component" value="Unassembled WGS sequence"/>
</dbReference>
<dbReference type="Pfam" id="PF14223">
    <property type="entry name" value="Retrotran_gag_2"/>
    <property type="match status" value="1"/>
</dbReference>
<dbReference type="EMBL" id="JBEHCU010012850">
    <property type="protein sequence ID" value="KAL1375025.1"/>
    <property type="molecule type" value="Genomic_DNA"/>
</dbReference>
<dbReference type="PROSITE" id="PS50158">
    <property type="entry name" value="ZF_CCHC"/>
    <property type="match status" value="1"/>
</dbReference>
<comment type="caution">
    <text evidence="4">The sequence shown here is derived from an EMBL/GenBank/DDBJ whole genome shotgun (WGS) entry which is preliminary data.</text>
</comment>
<keyword evidence="1" id="KW-0479">Metal-binding</keyword>
<dbReference type="PANTHER" id="PTHR34222:SF79">
    <property type="entry name" value="RETROVIRUS-RELATED POL POLYPROTEIN FROM TRANSPOSON TNT 1-94"/>
    <property type="match status" value="1"/>
</dbReference>
<feature type="domain" description="CCHC-type" evidence="3">
    <location>
        <begin position="207"/>
        <end position="223"/>
    </location>
</feature>
<keyword evidence="1" id="KW-0862">Zinc</keyword>
<accession>A0ABD1CF58</accession>
<proteinExistence type="predicted"/>
<feature type="region of interest" description="Disordered" evidence="2">
    <location>
        <begin position="219"/>
        <end position="262"/>
    </location>
</feature>
<dbReference type="SMART" id="SM00343">
    <property type="entry name" value="ZnF_C2HC"/>
    <property type="match status" value="1"/>
</dbReference>
<dbReference type="SUPFAM" id="SSF57756">
    <property type="entry name" value="Retrovirus zinc finger-like domains"/>
    <property type="match status" value="1"/>
</dbReference>
<feature type="compositionally biased region" description="Basic and acidic residues" evidence="2">
    <location>
        <begin position="219"/>
        <end position="236"/>
    </location>
</feature>
<dbReference type="AlphaFoldDB" id="A0ABD1CF58"/>
<feature type="region of interest" description="Disordered" evidence="2">
    <location>
        <begin position="283"/>
        <end position="344"/>
    </location>
</feature>
<dbReference type="InterPro" id="IPR001878">
    <property type="entry name" value="Znf_CCHC"/>
</dbReference>
<dbReference type="PANTHER" id="PTHR34222">
    <property type="entry name" value="GAG_PRE-INTEGRS DOMAIN-CONTAINING PROTEIN"/>
    <property type="match status" value="1"/>
</dbReference>
<gene>
    <name evidence="4" type="ORF">pipiens_004765</name>
</gene>
<dbReference type="Pfam" id="PF00098">
    <property type="entry name" value="zf-CCHC"/>
    <property type="match status" value="1"/>
</dbReference>
<evidence type="ECO:0000256" key="1">
    <source>
        <dbReference type="PROSITE-ProRule" id="PRU00047"/>
    </source>
</evidence>
<sequence length="344" mass="40071">MTSEKSDYPIFDGKDFADWKFRLELTLAERELLDHVRKEPKVEQLLLDNWVKVDVKAKNVIVKSLGREHSHIVRSEKSAHGMLKALSEVFEKSGAVQERHLRMKLNKMKCEEGQPLDVHFAAFDSVVMDLRAAGAAMTETEQVTHLLMSLPRSYEHIVTVLLAMEELTLRKAKARLLNEEVRRSEMNEEEPTGRAAFLGAPKKFTGKCWRCNEPGHRAFECPKASGEEARNTEKRRPGPQKRAFNLSKREDDRGQEEDTSRAFAFMTKRPLRVTTNLKVRLKQVHQKQLNAKQPRAKRTRARQTREEQTREEQTRAEQTREEQTYKKQTREKQKRARQDVAKKK</sequence>
<evidence type="ECO:0000313" key="4">
    <source>
        <dbReference type="EMBL" id="KAL1375025.1"/>
    </source>
</evidence>
<dbReference type="InterPro" id="IPR036875">
    <property type="entry name" value="Znf_CCHC_sf"/>
</dbReference>
<keyword evidence="5" id="KW-1185">Reference proteome</keyword>
<feature type="compositionally biased region" description="Basic and acidic residues" evidence="2">
    <location>
        <begin position="247"/>
        <end position="260"/>
    </location>
</feature>